<accession>A0ACB7VAI2</accession>
<protein>
    <submittedName>
        <fullName evidence="1">Costunolide synthase protein</fullName>
        <ecNumber evidence="1">1.14.14.150</ecNumber>
    </submittedName>
</protein>
<sequence>MFLLLPLLLLLLPLLLFLFLKPLSKSKSKSQIHPPSPASLPFIGHLHLLLPIPYRALHSLSLIHGPIMLLKLGQIPTLILSSSSSIRSMIKSNDIAFSSRPNLKVPRQLVYDSKSISFTPYGPYWRQARKLCVLHLLSTKRVLSFRPNRHSELSIMLSHISNHSLSGPINLSEIIYSFTTNILCKVALGRSITEESQRRMLHDSICQATKLFGSFNVEDYFPSLKWLNMFSSLDSKIAEIFKKLDGFISSVVEDHLVAGVRDKDDDNADLVDILLSLQRDPLPGEFSPTMDEVKAIILNMFAAGTTTSYIFLEWAMSELIRNPKIMKKLKEEAKSVSEKSSMVAEEDVNKMSYLKAVVKEVLRLHPPAPLLVPRETIEDTELQGYKIPAKTRVIINAWAIGRDPKFWDAPEEFMPERFVNNELDFRGQDFEFIPFGVGRRICPGMPFAVATIEFALANLVHQFDWEMPNGLSAEDLNMDEAQGLIMHRKHPLVLVAKKPWPSTTSPPKMPHAITLGNPLRATSFLASPPIC</sequence>
<comment type="caution">
    <text evidence="1">The sequence shown here is derived from an EMBL/GenBank/DDBJ whole genome shotgun (WGS) entry which is preliminary data.</text>
</comment>
<name>A0ACB7VAI2_DIOAL</name>
<keyword evidence="2" id="KW-1185">Reference proteome</keyword>
<evidence type="ECO:0000313" key="1">
    <source>
        <dbReference type="EMBL" id="KAH7670617.1"/>
    </source>
</evidence>
<dbReference type="EMBL" id="CM037020">
    <property type="protein sequence ID" value="KAH7670617.1"/>
    <property type="molecule type" value="Genomic_DNA"/>
</dbReference>
<evidence type="ECO:0000313" key="2">
    <source>
        <dbReference type="Proteomes" id="UP000827976"/>
    </source>
</evidence>
<dbReference type="Proteomes" id="UP000827976">
    <property type="component" value="Chromosome 10"/>
</dbReference>
<keyword evidence="1" id="KW-0560">Oxidoreductase</keyword>
<organism evidence="1 2">
    <name type="scientific">Dioscorea alata</name>
    <name type="common">Purple yam</name>
    <dbReference type="NCBI Taxonomy" id="55571"/>
    <lineage>
        <taxon>Eukaryota</taxon>
        <taxon>Viridiplantae</taxon>
        <taxon>Streptophyta</taxon>
        <taxon>Embryophyta</taxon>
        <taxon>Tracheophyta</taxon>
        <taxon>Spermatophyta</taxon>
        <taxon>Magnoliopsida</taxon>
        <taxon>Liliopsida</taxon>
        <taxon>Dioscoreales</taxon>
        <taxon>Dioscoreaceae</taxon>
        <taxon>Dioscorea</taxon>
    </lineage>
</organism>
<dbReference type="EC" id="1.14.14.150" evidence="1"/>
<reference evidence="2" key="1">
    <citation type="journal article" date="2022" name="Nat. Commun.">
        <title>Chromosome evolution and the genetic basis of agronomically important traits in greater yam.</title>
        <authorList>
            <person name="Bredeson J.V."/>
            <person name="Lyons J.B."/>
            <person name="Oniyinde I.O."/>
            <person name="Okereke N.R."/>
            <person name="Kolade O."/>
            <person name="Nnabue I."/>
            <person name="Nwadili C.O."/>
            <person name="Hribova E."/>
            <person name="Parker M."/>
            <person name="Nwogha J."/>
            <person name="Shu S."/>
            <person name="Carlson J."/>
            <person name="Kariba R."/>
            <person name="Muthemba S."/>
            <person name="Knop K."/>
            <person name="Barton G.J."/>
            <person name="Sherwood A.V."/>
            <person name="Lopez-Montes A."/>
            <person name="Asiedu R."/>
            <person name="Jamnadass R."/>
            <person name="Muchugi A."/>
            <person name="Goodstein D."/>
            <person name="Egesi C.N."/>
            <person name="Featherston J."/>
            <person name="Asfaw A."/>
            <person name="Simpson G.G."/>
            <person name="Dolezel J."/>
            <person name="Hendre P.S."/>
            <person name="Van Deynze A."/>
            <person name="Kumar P.L."/>
            <person name="Obidiegwu J.E."/>
            <person name="Bhattacharjee R."/>
            <person name="Rokhsar D.S."/>
        </authorList>
    </citation>
    <scope>NUCLEOTIDE SEQUENCE [LARGE SCALE GENOMIC DNA]</scope>
    <source>
        <strain evidence="2">cv. TDa95/00328</strain>
    </source>
</reference>
<proteinExistence type="predicted"/>
<gene>
    <name evidence="1" type="ORF">IHE45_10G039700</name>
</gene>